<dbReference type="Pfam" id="PF10129">
    <property type="entry name" value="OpgC_C"/>
    <property type="match status" value="1"/>
</dbReference>
<gene>
    <name evidence="2" type="ORF">GJ668_12455</name>
</gene>
<feature type="transmembrane region" description="Helical" evidence="1">
    <location>
        <begin position="245"/>
        <end position="262"/>
    </location>
</feature>
<accession>A0A6N8EEG4</accession>
<keyword evidence="1" id="KW-1133">Transmembrane helix</keyword>
<feature type="transmembrane region" description="Helical" evidence="1">
    <location>
        <begin position="181"/>
        <end position="198"/>
    </location>
</feature>
<feature type="transmembrane region" description="Helical" evidence="1">
    <location>
        <begin position="361"/>
        <end position="380"/>
    </location>
</feature>
<dbReference type="InterPro" id="IPR014550">
    <property type="entry name" value="UCP028704_OpgC"/>
</dbReference>
<reference evidence="2 3" key="1">
    <citation type="submission" date="2019-11" db="EMBL/GenBank/DDBJ databases">
        <title>Whole-genome sequence of the anaerobic purple sulfur bacterium Allochromatium palmeri DSM 15591.</title>
        <authorList>
            <person name="Kyndt J.A."/>
            <person name="Meyer T.E."/>
        </authorList>
    </citation>
    <scope>NUCLEOTIDE SEQUENCE [LARGE SCALE GENOMIC DNA]</scope>
    <source>
        <strain evidence="2 3">DSM 15591</strain>
    </source>
</reference>
<evidence type="ECO:0000313" key="3">
    <source>
        <dbReference type="Proteomes" id="UP000434044"/>
    </source>
</evidence>
<proteinExistence type="predicted"/>
<organism evidence="2 3">
    <name type="scientific">Allochromatium palmeri</name>
    <dbReference type="NCBI Taxonomy" id="231048"/>
    <lineage>
        <taxon>Bacteria</taxon>
        <taxon>Pseudomonadati</taxon>
        <taxon>Pseudomonadota</taxon>
        <taxon>Gammaproteobacteria</taxon>
        <taxon>Chromatiales</taxon>
        <taxon>Chromatiaceae</taxon>
        <taxon>Allochromatium</taxon>
    </lineage>
</organism>
<dbReference type="Proteomes" id="UP000434044">
    <property type="component" value="Unassembled WGS sequence"/>
</dbReference>
<dbReference type="RefSeq" id="WP_155450476.1">
    <property type="nucleotide sequence ID" value="NZ_WNKT01000027.1"/>
</dbReference>
<feature type="transmembrane region" description="Helical" evidence="1">
    <location>
        <begin position="297"/>
        <end position="315"/>
    </location>
</feature>
<dbReference type="PANTHER" id="PTHR38592">
    <property type="entry name" value="BLL4819 PROTEIN"/>
    <property type="match status" value="1"/>
</dbReference>
<sequence>MTHLTLAYPTSDNGRDLRIDLLRGLIMVYLIVVHFELASALSLFAWDRLAFVSSAEGFVFLSGVVVGMVYRRRLERDGLAAASRLLWQRAWQLYRVNLFVIASIALLGLVPAVNVFEFTHWTSPWSGESFPLYPPAETAWWDYLLRILLLRIGPHQFQVIGLYVILMAGAPLALYLLGRRLAWVVLLLSWGVYALNHFLPLNPTGARYEYAFPTLTWQLLFFNGMLIGYHRDRTLEFLAGPKSRWLVYLCGVLLAGFLFLANNNPHPLFWPWGQLSVIDPQTFGELYQTWFMKTPLGLGRLLNDVAAFIVVYHLLSRYWSWVDRAVGWLLIPLGQNSLYVFILHVYVLLILYNTPWPGLDLFWVNTLLHIGVIASIWLMVKRRFLFSVVPR</sequence>
<feature type="transmembrane region" description="Helical" evidence="1">
    <location>
        <begin position="21"/>
        <end position="44"/>
    </location>
</feature>
<dbReference type="AlphaFoldDB" id="A0A6N8EEG4"/>
<keyword evidence="1" id="KW-0472">Membrane</keyword>
<keyword evidence="3" id="KW-1185">Reference proteome</keyword>
<protein>
    <submittedName>
        <fullName evidence="2">OpgC protein</fullName>
    </submittedName>
</protein>
<dbReference type="EMBL" id="WNKT01000027">
    <property type="protein sequence ID" value="MTW21900.1"/>
    <property type="molecule type" value="Genomic_DNA"/>
</dbReference>
<comment type="caution">
    <text evidence="2">The sequence shown here is derived from an EMBL/GenBank/DDBJ whole genome shotgun (WGS) entry which is preliminary data.</text>
</comment>
<keyword evidence="1" id="KW-0812">Transmembrane</keyword>
<feature type="transmembrane region" description="Helical" evidence="1">
    <location>
        <begin position="210"/>
        <end position="229"/>
    </location>
</feature>
<feature type="transmembrane region" description="Helical" evidence="1">
    <location>
        <begin position="157"/>
        <end position="176"/>
    </location>
</feature>
<evidence type="ECO:0000313" key="2">
    <source>
        <dbReference type="EMBL" id="MTW21900.1"/>
    </source>
</evidence>
<feature type="transmembrane region" description="Helical" evidence="1">
    <location>
        <begin position="93"/>
        <end position="116"/>
    </location>
</feature>
<feature type="transmembrane region" description="Helical" evidence="1">
    <location>
        <begin position="327"/>
        <end position="349"/>
    </location>
</feature>
<evidence type="ECO:0000256" key="1">
    <source>
        <dbReference type="SAM" id="Phobius"/>
    </source>
</evidence>
<name>A0A6N8EEG4_9GAMM</name>
<feature type="transmembrane region" description="Helical" evidence="1">
    <location>
        <begin position="50"/>
        <end position="70"/>
    </location>
</feature>
<dbReference type="PANTHER" id="PTHR38592:SF3">
    <property type="entry name" value="BLL4819 PROTEIN"/>
    <property type="match status" value="1"/>
</dbReference>
<dbReference type="OrthoDB" id="9775975at2"/>